<dbReference type="GO" id="GO:0140097">
    <property type="term" value="F:catalytic activity, acting on DNA"/>
    <property type="evidence" value="ECO:0007669"/>
    <property type="project" value="UniProtKB-ARBA"/>
</dbReference>
<dbReference type="GO" id="GO:0004386">
    <property type="term" value="F:helicase activity"/>
    <property type="evidence" value="ECO:0007669"/>
    <property type="project" value="UniProtKB-KW"/>
</dbReference>
<dbReference type="InterPro" id="IPR006935">
    <property type="entry name" value="Helicase/UvrB_N"/>
</dbReference>
<evidence type="ECO:0000256" key="4">
    <source>
        <dbReference type="ARBA" id="ARBA00022840"/>
    </source>
</evidence>
<evidence type="ECO:0000256" key="1">
    <source>
        <dbReference type="ARBA" id="ARBA00022741"/>
    </source>
</evidence>
<dbReference type="Proteomes" id="UP001201020">
    <property type="component" value="Chromosome"/>
</dbReference>
<dbReference type="GO" id="GO:0005524">
    <property type="term" value="F:ATP binding"/>
    <property type="evidence" value="ECO:0007669"/>
    <property type="project" value="UniProtKB-KW"/>
</dbReference>
<evidence type="ECO:0000313" key="7">
    <source>
        <dbReference type="EMBL" id="UJG40395.1"/>
    </source>
</evidence>
<dbReference type="GO" id="GO:0016787">
    <property type="term" value="F:hydrolase activity"/>
    <property type="evidence" value="ECO:0007669"/>
    <property type="project" value="UniProtKB-KW"/>
</dbReference>
<proteinExistence type="predicted"/>
<dbReference type="Gene3D" id="3.40.50.300">
    <property type="entry name" value="P-loop containing nucleotide triphosphate hydrolases"/>
    <property type="match status" value="2"/>
</dbReference>
<keyword evidence="2" id="KW-0378">Hydrolase</keyword>
<feature type="domain" description="Helicase C-terminal" evidence="6">
    <location>
        <begin position="515"/>
        <end position="707"/>
    </location>
</feature>
<keyword evidence="1" id="KW-0547">Nucleotide-binding</keyword>
<evidence type="ECO:0000259" key="6">
    <source>
        <dbReference type="PROSITE" id="PS51194"/>
    </source>
</evidence>
<dbReference type="Pfam" id="PF00271">
    <property type="entry name" value="Helicase_C"/>
    <property type="match status" value="1"/>
</dbReference>
<sequence length="833" mass="97621">MTDGLIDTKKKVPHMTLIYPILESEEKMKNFLKQLRDKKVTEEEAKLLLCNTLEGKIKVTTAKRYLGSLVTYKMLYLDEFYFLSDLSVQYLDGKIKYKNYILKCLCRNLEWAYFLPDVYDIVCKNNSGLKLSKFITLLKANDYEIENVDTIRRYLSEILKVLDLCGVIHYYQGTISLGERDRKEILSYAHNLSKELLTRLQKLNRRDVPIRELRKLYHLTIKAHLPNRKWRYQILKHQNDFDEFMKNPIIDMKKEIKKTKGLEWQLQDSLYSWQSKFLERWMKQKRGIAKVVTGAGKTHLAMAIIQEMKKIEPNLTVTIVVPTIVLLEQWYDNLIEKLHVEPSKIALKGGDYSDSFDQKEIFIFVINSAIENNLIGKVTEKLQANLLIVDECHKSGAPKFREIYKAKRSYTLGLSATPERESDDAFNEVIIRELGEIIGNYTYKNAFDDGIIPKYNIYNYGVVLTNHEKRKYENLTKEISKIIDALNYKYPQLSLDMINIYPVLQKMSKEKKDPLINQYFKKIKERKDLVYQSENRKKLTLKILNRVISKNIQEYSDETSPLYTISRNDRVILFHELIGEINRVFVELDSPYVSIYHSGFPSSLNRIGLTLYRRGITRVLLSAKALIEGVDIPSTNIGIIMASSSSKIQRIQSLGRILRKAKGKTHTTLFNIYVKNTTDEKIFYKLNWNEVIGESNIEYRLWSEFGEFISEKPLEKEYKKKEEIEEEDLQKLEIGDFYLGDTKAIITLSFKSNGKLLLNKPKELAEKITFPEAQSLWFIFRKFKPTGGRLIINKQKHLILREKINGEFKNVYIGKLEEYSCLKVLMNFINRDK</sequence>
<dbReference type="PROSITE" id="PS51194">
    <property type="entry name" value="HELICASE_CTER"/>
    <property type="match status" value="1"/>
</dbReference>
<dbReference type="EMBL" id="CP084166">
    <property type="protein sequence ID" value="UJG40395.1"/>
    <property type="molecule type" value="Genomic_DNA"/>
</dbReference>
<keyword evidence="3 7" id="KW-0347">Helicase</keyword>
<dbReference type="PANTHER" id="PTHR11274:SF0">
    <property type="entry name" value="GENERAL TRANSCRIPTION AND DNA REPAIR FACTOR IIH HELICASE SUBUNIT XPB"/>
    <property type="match status" value="1"/>
</dbReference>
<dbReference type="InterPro" id="IPR014001">
    <property type="entry name" value="Helicase_ATP-bd"/>
</dbReference>
<dbReference type="InterPro" id="IPR001650">
    <property type="entry name" value="Helicase_C-like"/>
</dbReference>
<protein>
    <submittedName>
        <fullName evidence="7">DEAD/DEAH box helicase family protein</fullName>
    </submittedName>
</protein>
<evidence type="ECO:0000256" key="2">
    <source>
        <dbReference type="ARBA" id="ARBA00022801"/>
    </source>
</evidence>
<name>A0A9Y1BK61_9ARCH</name>
<dbReference type="SMART" id="SM00487">
    <property type="entry name" value="DEXDc"/>
    <property type="match status" value="1"/>
</dbReference>
<keyword evidence="4" id="KW-0067">ATP-binding</keyword>
<dbReference type="InterPro" id="IPR027417">
    <property type="entry name" value="P-loop_NTPase"/>
</dbReference>
<dbReference type="Pfam" id="PF04851">
    <property type="entry name" value="ResIII"/>
    <property type="match status" value="1"/>
</dbReference>
<dbReference type="InterPro" id="IPR050615">
    <property type="entry name" value="ATP-dep_DNA_Helicase"/>
</dbReference>
<reference evidence="7" key="1">
    <citation type="journal article" date="2022" name="Nat. Microbiol.">
        <title>Unique mobile elements and scalable gene flow at the prokaryote-eukaryote boundary revealed by circularized Asgard archaea genomes.</title>
        <authorList>
            <person name="Wu F."/>
            <person name="Speth D.R."/>
            <person name="Philosof A."/>
            <person name="Cremiere A."/>
            <person name="Narayanan A."/>
            <person name="Barco R.A."/>
            <person name="Connon S.A."/>
            <person name="Amend J.P."/>
            <person name="Antoshechkin I.A."/>
            <person name="Orphan V.J."/>
        </authorList>
    </citation>
    <scope>NUCLEOTIDE SEQUENCE</scope>
    <source>
        <strain evidence="7">PM71</strain>
    </source>
</reference>
<dbReference type="PROSITE" id="PS51192">
    <property type="entry name" value="HELICASE_ATP_BIND_1"/>
    <property type="match status" value="1"/>
</dbReference>
<feature type="domain" description="Helicase ATP-binding" evidence="5">
    <location>
        <begin position="278"/>
        <end position="436"/>
    </location>
</feature>
<gene>
    <name evidence="7" type="ORF">K9W45_11205</name>
</gene>
<evidence type="ECO:0000259" key="5">
    <source>
        <dbReference type="PROSITE" id="PS51192"/>
    </source>
</evidence>
<organism evidence="7">
    <name type="scientific">Candidatus Heimdallarchaeum aukensis</name>
    <dbReference type="NCBI Taxonomy" id="2876573"/>
    <lineage>
        <taxon>Archaea</taxon>
        <taxon>Promethearchaeati</taxon>
        <taxon>Candidatus Heimdallarchaeota</taxon>
        <taxon>Candidatus Heimdallarchaeia (ex Rinke et al. 2021) (nom. nud.)</taxon>
        <taxon>Candidatus Heimdallarchaeales</taxon>
        <taxon>Candidatus Heimdallarchaeaceae</taxon>
        <taxon>Candidatus Heimdallarchaeum</taxon>
    </lineage>
</organism>
<dbReference type="GO" id="GO:0003677">
    <property type="term" value="F:DNA binding"/>
    <property type="evidence" value="ECO:0007669"/>
    <property type="project" value="InterPro"/>
</dbReference>
<dbReference type="PANTHER" id="PTHR11274">
    <property type="entry name" value="RAD25/XP-B DNA REPAIR HELICASE"/>
    <property type="match status" value="1"/>
</dbReference>
<accession>A0A9Y1BK61</accession>
<dbReference type="SMART" id="SM00490">
    <property type="entry name" value="HELICc"/>
    <property type="match status" value="1"/>
</dbReference>
<dbReference type="AlphaFoldDB" id="A0A9Y1BK61"/>
<dbReference type="SUPFAM" id="SSF52540">
    <property type="entry name" value="P-loop containing nucleoside triphosphate hydrolases"/>
    <property type="match status" value="2"/>
</dbReference>
<evidence type="ECO:0000256" key="3">
    <source>
        <dbReference type="ARBA" id="ARBA00022806"/>
    </source>
</evidence>
<dbReference type="CDD" id="cd17926">
    <property type="entry name" value="DEXHc_RE"/>
    <property type="match status" value="1"/>
</dbReference>